<keyword evidence="4" id="KW-1185">Reference proteome</keyword>
<accession>A0A0N1IHK0</accession>
<protein>
    <recommendedName>
        <fullName evidence="5">Transmembrane protein</fullName>
    </recommendedName>
</protein>
<gene>
    <name evidence="3" type="ORF">ABL78_7849</name>
</gene>
<evidence type="ECO:0000313" key="3">
    <source>
        <dbReference type="EMBL" id="KPI83128.1"/>
    </source>
</evidence>
<sequence>MTPKDVKERQPVGVLPYRFPPLSGLYRLRYRPPPLSTCFSKSSSVKSNEAGKGIHTTEHADTSRSQVAPCPSTPIPSSSTDAGHRQLHAQILQSTSLEEGIIDLFLLYSICDVEPVPCSQCSLNMDTTLRTCSYRLRETYTVVPNSIKQQHPNPAQSDEAKAAPSFPLGSSQGDSALLAQLQEGWYAFFFPMSECGLLKDNLLVCVNGALIAGDVAQCDFESGGLLRPLQNKAPFGASTPYASSPFSWKPAGRVQQITDVSTGATSPLRRLKPLFYYVVSPVNVYGGKRGAGEGPAPTDVVITISWRSYPSAQSPPQSLKKNKNMFTLLYSYYCSPRAPDTLTCRAQFQTDTHLRLVRSPNCEGIVQLKSEVTEHSAKLRVETLDGTPLETHRHPKDYTFQILFYFGNYTGLIEETSWCAAFTVVVVFLILLWFFLTKGLVV</sequence>
<feature type="region of interest" description="Disordered" evidence="1">
    <location>
        <begin position="40"/>
        <end position="82"/>
    </location>
</feature>
<evidence type="ECO:0000256" key="2">
    <source>
        <dbReference type="SAM" id="Phobius"/>
    </source>
</evidence>
<dbReference type="EMBL" id="LJSK01000433">
    <property type="protein sequence ID" value="KPI83128.1"/>
    <property type="molecule type" value="Genomic_DNA"/>
</dbReference>
<keyword evidence="2" id="KW-0812">Transmembrane</keyword>
<keyword evidence="2" id="KW-1133">Transmembrane helix</keyword>
<dbReference type="OMA" id="YYCSPRA"/>
<name>A0A0N1IHK0_LEPSE</name>
<evidence type="ECO:0000313" key="4">
    <source>
        <dbReference type="Proteomes" id="UP000038009"/>
    </source>
</evidence>
<dbReference type="Proteomes" id="UP000038009">
    <property type="component" value="Unassembled WGS sequence"/>
</dbReference>
<dbReference type="OrthoDB" id="272452at2759"/>
<proteinExistence type="predicted"/>
<evidence type="ECO:0000256" key="1">
    <source>
        <dbReference type="SAM" id="MobiDB-lite"/>
    </source>
</evidence>
<keyword evidence="2" id="KW-0472">Membrane</keyword>
<dbReference type="AlphaFoldDB" id="A0A0N1IHK0"/>
<reference evidence="3 4" key="1">
    <citation type="journal article" date="2015" name="PLoS Pathog.">
        <title>Leptomonas seymouri: Adaptations to the Dixenous Life Cycle Analyzed by Genome Sequencing, Transcriptome Profiling and Co-infection with Leishmania donovani.</title>
        <authorList>
            <person name="Kraeva N."/>
            <person name="Butenko A."/>
            <person name="Hlavacova J."/>
            <person name="Kostygov A."/>
            <person name="Myskova J."/>
            <person name="Grybchuk D."/>
            <person name="Lestinova T."/>
            <person name="Votypka J."/>
            <person name="Volf P."/>
            <person name="Opperdoes F."/>
            <person name="Flegontov P."/>
            <person name="Lukes J."/>
            <person name="Yurchenko V."/>
        </authorList>
    </citation>
    <scope>NUCLEOTIDE SEQUENCE [LARGE SCALE GENOMIC DNA]</scope>
    <source>
        <strain evidence="3 4">ATCC 30220</strain>
    </source>
</reference>
<feature type="transmembrane region" description="Helical" evidence="2">
    <location>
        <begin position="418"/>
        <end position="436"/>
    </location>
</feature>
<organism evidence="3 4">
    <name type="scientific">Leptomonas seymouri</name>
    <dbReference type="NCBI Taxonomy" id="5684"/>
    <lineage>
        <taxon>Eukaryota</taxon>
        <taxon>Discoba</taxon>
        <taxon>Euglenozoa</taxon>
        <taxon>Kinetoplastea</taxon>
        <taxon>Metakinetoplastina</taxon>
        <taxon>Trypanosomatida</taxon>
        <taxon>Trypanosomatidae</taxon>
        <taxon>Leishmaniinae</taxon>
        <taxon>Leptomonas</taxon>
    </lineage>
</organism>
<dbReference type="VEuPathDB" id="TriTrypDB:Lsey_0433_0040"/>
<evidence type="ECO:0008006" key="5">
    <source>
        <dbReference type="Google" id="ProtNLM"/>
    </source>
</evidence>
<comment type="caution">
    <text evidence="3">The sequence shown here is derived from an EMBL/GenBank/DDBJ whole genome shotgun (WGS) entry which is preliminary data.</text>
</comment>